<name>Q6ZAH7_ORYSJ</name>
<dbReference type="Proteomes" id="UP000000763">
    <property type="component" value="Chromosome 8"/>
</dbReference>
<dbReference type="EMBL" id="AP004661">
    <property type="protein sequence ID" value="BAD03347.1"/>
    <property type="molecule type" value="Genomic_DNA"/>
</dbReference>
<dbReference type="AlphaFoldDB" id="Q6ZAH7"/>
<reference evidence="3" key="1">
    <citation type="journal article" date="2005" name="Nature">
        <title>The map-based sequence of the rice genome.</title>
        <authorList>
            <consortium name="International rice genome sequencing project (IRGSP)"/>
            <person name="Matsumoto T."/>
            <person name="Wu J."/>
            <person name="Kanamori H."/>
            <person name="Katayose Y."/>
            <person name="Fujisawa M."/>
            <person name="Namiki N."/>
            <person name="Mizuno H."/>
            <person name="Yamamoto K."/>
            <person name="Antonio B.A."/>
            <person name="Baba T."/>
            <person name="Sakata K."/>
            <person name="Nagamura Y."/>
            <person name="Aoki H."/>
            <person name="Arikawa K."/>
            <person name="Arita K."/>
            <person name="Bito T."/>
            <person name="Chiden Y."/>
            <person name="Fujitsuka N."/>
            <person name="Fukunaka R."/>
            <person name="Hamada M."/>
            <person name="Harada C."/>
            <person name="Hayashi A."/>
            <person name="Hijishita S."/>
            <person name="Honda M."/>
            <person name="Hosokawa S."/>
            <person name="Ichikawa Y."/>
            <person name="Idonuma A."/>
            <person name="Iijima M."/>
            <person name="Ikeda M."/>
            <person name="Ikeno M."/>
            <person name="Ito K."/>
            <person name="Ito S."/>
            <person name="Ito T."/>
            <person name="Ito Y."/>
            <person name="Ito Y."/>
            <person name="Iwabuchi A."/>
            <person name="Kamiya K."/>
            <person name="Karasawa W."/>
            <person name="Kurita K."/>
            <person name="Katagiri S."/>
            <person name="Kikuta A."/>
            <person name="Kobayashi H."/>
            <person name="Kobayashi N."/>
            <person name="Machita K."/>
            <person name="Maehara T."/>
            <person name="Masukawa M."/>
            <person name="Mizubayashi T."/>
            <person name="Mukai Y."/>
            <person name="Nagasaki H."/>
            <person name="Nagata Y."/>
            <person name="Naito S."/>
            <person name="Nakashima M."/>
            <person name="Nakama Y."/>
            <person name="Nakamichi Y."/>
            <person name="Nakamura M."/>
            <person name="Meguro A."/>
            <person name="Negishi M."/>
            <person name="Ohta I."/>
            <person name="Ohta T."/>
            <person name="Okamoto M."/>
            <person name="Ono N."/>
            <person name="Saji S."/>
            <person name="Sakaguchi M."/>
            <person name="Sakai K."/>
            <person name="Shibata M."/>
            <person name="Shimokawa T."/>
            <person name="Song J."/>
            <person name="Takazaki Y."/>
            <person name="Terasawa K."/>
            <person name="Tsugane M."/>
            <person name="Tsuji K."/>
            <person name="Ueda S."/>
            <person name="Waki K."/>
            <person name="Yamagata H."/>
            <person name="Yamamoto M."/>
            <person name="Yamamoto S."/>
            <person name="Yamane H."/>
            <person name="Yoshiki S."/>
            <person name="Yoshihara R."/>
            <person name="Yukawa K."/>
            <person name="Zhong H."/>
            <person name="Yano M."/>
            <person name="Yuan Q."/>
            <person name="Ouyang S."/>
            <person name="Liu J."/>
            <person name="Jones K.M."/>
            <person name="Gansberger K."/>
            <person name="Moffat K."/>
            <person name="Hill J."/>
            <person name="Bera J."/>
            <person name="Fadrosh D."/>
            <person name="Jin S."/>
            <person name="Johri S."/>
            <person name="Kim M."/>
            <person name="Overton L."/>
            <person name="Reardon M."/>
            <person name="Tsitrin T."/>
            <person name="Vuong H."/>
            <person name="Weaver B."/>
            <person name="Ciecko A."/>
            <person name="Tallon L."/>
            <person name="Jackson J."/>
            <person name="Pai G."/>
            <person name="Aken S.V."/>
            <person name="Utterback T."/>
            <person name="Reidmuller S."/>
            <person name="Feldblyum T."/>
            <person name="Hsiao J."/>
            <person name="Zismann V."/>
            <person name="Iobst S."/>
            <person name="de Vazeille A.R."/>
            <person name="Buell C.R."/>
            <person name="Ying K."/>
            <person name="Li Y."/>
            <person name="Lu T."/>
            <person name="Huang Y."/>
            <person name="Zhao Q."/>
            <person name="Feng Q."/>
            <person name="Zhang L."/>
            <person name="Zhu J."/>
            <person name="Weng Q."/>
            <person name="Mu J."/>
            <person name="Lu Y."/>
            <person name="Fan D."/>
            <person name="Liu Y."/>
            <person name="Guan J."/>
            <person name="Zhang Y."/>
            <person name="Yu S."/>
            <person name="Liu X."/>
            <person name="Zhang Y."/>
            <person name="Hong G."/>
            <person name="Han B."/>
            <person name="Choisne N."/>
            <person name="Demange N."/>
            <person name="Orjeda G."/>
            <person name="Samain S."/>
            <person name="Cattolico L."/>
            <person name="Pelletier E."/>
            <person name="Couloux A."/>
            <person name="Segurens B."/>
            <person name="Wincker P."/>
            <person name="D'Hont A."/>
            <person name="Scarpelli C."/>
            <person name="Weissenbach J."/>
            <person name="Salanoubat M."/>
            <person name="Quetier F."/>
            <person name="Yu Y."/>
            <person name="Kim H.R."/>
            <person name="Rambo T."/>
            <person name="Currie J."/>
            <person name="Collura K."/>
            <person name="Luo M."/>
            <person name="Yang T."/>
            <person name="Ammiraju J.S.S."/>
            <person name="Engler F."/>
            <person name="Soderlund C."/>
            <person name="Wing R.A."/>
            <person name="Palmer L.E."/>
            <person name="de la Bastide M."/>
            <person name="Spiegel L."/>
            <person name="Nascimento L."/>
            <person name="Zutavern T."/>
            <person name="O'Shaughnessy A."/>
            <person name="Dike S."/>
            <person name="Dedhia N."/>
            <person name="Preston R."/>
            <person name="Balija V."/>
            <person name="McCombie W.R."/>
            <person name="Chow T."/>
            <person name="Chen H."/>
            <person name="Chung M."/>
            <person name="Chen C."/>
            <person name="Shaw J."/>
            <person name="Wu H."/>
            <person name="Hsiao K."/>
            <person name="Chao Y."/>
            <person name="Chu M."/>
            <person name="Cheng C."/>
            <person name="Hour A."/>
            <person name="Lee P."/>
            <person name="Lin S."/>
            <person name="Lin Y."/>
            <person name="Liou J."/>
            <person name="Liu S."/>
            <person name="Hsing Y."/>
            <person name="Raghuvanshi S."/>
            <person name="Mohanty A."/>
            <person name="Bharti A.K."/>
            <person name="Gaur A."/>
            <person name="Gupta V."/>
            <person name="Kumar D."/>
            <person name="Ravi V."/>
            <person name="Vij S."/>
            <person name="Kapur A."/>
            <person name="Khurana P."/>
            <person name="Khurana P."/>
            <person name="Khurana J.P."/>
            <person name="Tyagi A.K."/>
            <person name="Gaikwad K."/>
            <person name="Singh A."/>
            <person name="Dalal V."/>
            <person name="Srivastava S."/>
            <person name="Dixit A."/>
            <person name="Pal A.K."/>
            <person name="Ghazi I.A."/>
            <person name="Yadav M."/>
            <person name="Pandit A."/>
            <person name="Bhargava A."/>
            <person name="Sureshbabu K."/>
            <person name="Batra K."/>
            <person name="Sharma T.R."/>
            <person name="Mohapatra T."/>
            <person name="Singh N.K."/>
            <person name="Messing J."/>
            <person name="Nelson A.B."/>
            <person name="Fuks G."/>
            <person name="Kavchok S."/>
            <person name="Keizer G."/>
            <person name="Linton E."/>
            <person name="Llaca V."/>
            <person name="Song R."/>
            <person name="Tanyolac B."/>
            <person name="Young S."/>
            <person name="Ho-Il K."/>
            <person name="Hahn J.H."/>
            <person name="Sangsakoo G."/>
            <person name="Vanavichit A."/>
            <person name="de Mattos Luiz.A.T."/>
            <person name="Zimmer P.D."/>
            <person name="Malone G."/>
            <person name="Dellagostin O."/>
            <person name="de Oliveira A.C."/>
            <person name="Bevan M."/>
            <person name="Bancroft I."/>
            <person name="Minx P."/>
            <person name="Cordum H."/>
            <person name="Wilson R."/>
            <person name="Cheng Z."/>
            <person name="Jin W."/>
            <person name="Jiang J."/>
            <person name="Leong S.A."/>
            <person name="Iwama H."/>
            <person name="Gojobori T."/>
            <person name="Itoh T."/>
            <person name="Niimura Y."/>
            <person name="Fujii Y."/>
            <person name="Habara T."/>
            <person name="Sakai H."/>
            <person name="Sato Y."/>
            <person name="Wilson G."/>
            <person name="Kumar K."/>
            <person name="McCouch S."/>
            <person name="Juretic N."/>
            <person name="Hoen D."/>
            <person name="Wright S."/>
            <person name="Bruskiewich R."/>
            <person name="Bureau T."/>
            <person name="Miyao A."/>
            <person name="Hirochika H."/>
            <person name="Nishikawa T."/>
            <person name="Kadowaki K."/>
            <person name="Sugiura M."/>
            <person name="Burr B."/>
            <person name="Sasaki T."/>
        </authorList>
    </citation>
    <scope>NUCLEOTIDE SEQUENCE [LARGE SCALE GENOMIC DNA]</scope>
    <source>
        <strain evidence="3">cv. Nipponbare</strain>
    </source>
</reference>
<sequence length="73" mass="7660">MARETRERGAAAPAGGMGRARQGVTLGEQLAEREEAVTGREARHLESARAERAAMAARASKLEGREKDLAAGG</sequence>
<organism evidence="2 3">
    <name type="scientific">Oryza sativa subsp. japonica</name>
    <name type="common">Rice</name>
    <dbReference type="NCBI Taxonomy" id="39947"/>
    <lineage>
        <taxon>Eukaryota</taxon>
        <taxon>Viridiplantae</taxon>
        <taxon>Streptophyta</taxon>
        <taxon>Embryophyta</taxon>
        <taxon>Tracheophyta</taxon>
        <taxon>Spermatophyta</taxon>
        <taxon>Magnoliopsida</taxon>
        <taxon>Liliopsida</taxon>
        <taxon>Poales</taxon>
        <taxon>Poaceae</taxon>
        <taxon>BOP clade</taxon>
        <taxon>Oryzoideae</taxon>
        <taxon>Oryzeae</taxon>
        <taxon>Oryzinae</taxon>
        <taxon>Oryza</taxon>
        <taxon>Oryza sativa</taxon>
    </lineage>
</organism>
<feature type="compositionally biased region" description="Basic and acidic residues" evidence="1">
    <location>
        <begin position="60"/>
        <end position="73"/>
    </location>
</feature>
<proteinExistence type="predicted"/>
<evidence type="ECO:0000256" key="1">
    <source>
        <dbReference type="SAM" id="MobiDB-lite"/>
    </source>
</evidence>
<feature type="compositionally biased region" description="Low complexity" evidence="1">
    <location>
        <begin position="10"/>
        <end position="23"/>
    </location>
</feature>
<accession>Q6ZAH7</accession>
<protein>
    <submittedName>
        <fullName evidence="2">Uncharacterized protein</fullName>
    </submittedName>
</protein>
<feature type="region of interest" description="Disordered" evidence="1">
    <location>
        <begin position="1"/>
        <end position="73"/>
    </location>
</feature>
<evidence type="ECO:0000313" key="2">
    <source>
        <dbReference type="EMBL" id="BAD03347.1"/>
    </source>
</evidence>
<reference evidence="3" key="2">
    <citation type="journal article" date="2008" name="Nucleic Acids Res.">
        <title>The rice annotation project database (RAP-DB): 2008 update.</title>
        <authorList>
            <consortium name="The rice annotation project (RAP)"/>
        </authorList>
    </citation>
    <scope>GENOME REANNOTATION</scope>
    <source>
        <strain evidence="3">cv. Nipponbare</strain>
    </source>
</reference>
<gene>
    <name evidence="2" type="primary">P0048E12.17</name>
</gene>
<feature type="compositionally biased region" description="Basic and acidic residues" evidence="1">
    <location>
        <begin position="30"/>
        <end position="52"/>
    </location>
</feature>
<evidence type="ECO:0000313" key="3">
    <source>
        <dbReference type="Proteomes" id="UP000000763"/>
    </source>
</evidence>